<dbReference type="EMBL" id="JAIWYP010000009">
    <property type="protein sequence ID" value="KAH3769672.1"/>
    <property type="molecule type" value="Genomic_DNA"/>
</dbReference>
<organism evidence="7 8">
    <name type="scientific">Dreissena polymorpha</name>
    <name type="common">Zebra mussel</name>
    <name type="synonym">Mytilus polymorpha</name>
    <dbReference type="NCBI Taxonomy" id="45954"/>
    <lineage>
        <taxon>Eukaryota</taxon>
        <taxon>Metazoa</taxon>
        <taxon>Spiralia</taxon>
        <taxon>Lophotrochozoa</taxon>
        <taxon>Mollusca</taxon>
        <taxon>Bivalvia</taxon>
        <taxon>Autobranchia</taxon>
        <taxon>Heteroconchia</taxon>
        <taxon>Euheterodonta</taxon>
        <taxon>Imparidentia</taxon>
        <taxon>Neoheterodontei</taxon>
        <taxon>Myida</taxon>
        <taxon>Dreissenoidea</taxon>
        <taxon>Dreissenidae</taxon>
        <taxon>Dreissena</taxon>
    </lineage>
</organism>
<keyword evidence="3" id="KW-0067">ATP-binding</keyword>
<dbReference type="PROSITE" id="PS50067">
    <property type="entry name" value="KINESIN_MOTOR_2"/>
    <property type="match status" value="1"/>
</dbReference>
<sequence length="58" mass="6254">MFSGTQSRTVASTNMNATSSRAHTVVTIVFDQIIKTNNGETKKSSTMNLVDLAGMQMT</sequence>
<name>A0A9D4IEQ5_DREPO</name>
<protein>
    <recommendedName>
        <fullName evidence="6">Kinesin motor domain-containing protein</fullName>
    </recommendedName>
</protein>
<dbReference type="Proteomes" id="UP000828390">
    <property type="component" value="Unassembled WGS sequence"/>
</dbReference>
<dbReference type="GO" id="GO:0008017">
    <property type="term" value="F:microtubule binding"/>
    <property type="evidence" value="ECO:0007669"/>
    <property type="project" value="InterPro"/>
</dbReference>
<keyword evidence="4" id="KW-0963">Cytoplasm</keyword>
<dbReference type="GO" id="GO:0005874">
    <property type="term" value="C:microtubule"/>
    <property type="evidence" value="ECO:0007669"/>
    <property type="project" value="TreeGrafter"/>
</dbReference>
<dbReference type="SUPFAM" id="SSF52540">
    <property type="entry name" value="P-loop containing nucleoside triphosphate hydrolases"/>
    <property type="match status" value="1"/>
</dbReference>
<dbReference type="PANTHER" id="PTHR24115:SF344">
    <property type="entry name" value="KINESIN-LIKE PROTEIN KIF28P"/>
    <property type="match status" value="1"/>
</dbReference>
<evidence type="ECO:0000256" key="3">
    <source>
        <dbReference type="ARBA" id="ARBA00022840"/>
    </source>
</evidence>
<proteinExistence type="inferred from homology"/>
<dbReference type="InterPro" id="IPR027640">
    <property type="entry name" value="Kinesin-like_fam"/>
</dbReference>
<dbReference type="GO" id="GO:0005524">
    <property type="term" value="F:ATP binding"/>
    <property type="evidence" value="ECO:0007669"/>
    <property type="project" value="UniProtKB-KW"/>
</dbReference>
<comment type="caution">
    <text evidence="5">Lacks conserved residue(s) required for the propagation of feature annotation.</text>
</comment>
<dbReference type="PANTHER" id="PTHR24115">
    <property type="entry name" value="KINESIN-RELATED"/>
    <property type="match status" value="1"/>
</dbReference>
<comment type="caution">
    <text evidence="7">The sequence shown here is derived from an EMBL/GenBank/DDBJ whole genome shotgun (WGS) entry which is preliminary data.</text>
</comment>
<reference evidence="7" key="2">
    <citation type="submission" date="2020-11" db="EMBL/GenBank/DDBJ databases">
        <authorList>
            <person name="McCartney M.A."/>
            <person name="Auch B."/>
            <person name="Kono T."/>
            <person name="Mallez S."/>
            <person name="Becker A."/>
            <person name="Gohl D.M."/>
            <person name="Silverstein K.A.T."/>
            <person name="Koren S."/>
            <person name="Bechman K.B."/>
            <person name="Herman A."/>
            <person name="Abrahante J.E."/>
            <person name="Garbe J."/>
        </authorList>
    </citation>
    <scope>NUCLEOTIDE SEQUENCE</scope>
    <source>
        <strain evidence="7">Duluth1</strain>
        <tissue evidence="7">Whole animal</tissue>
    </source>
</reference>
<evidence type="ECO:0000256" key="2">
    <source>
        <dbReference type="ARBA" id="ARBA00022741"/>
    </source>
</evidence>
<dbReference type="AlphaFoldDB" id="A0A9D4IEQ5"/>
<dbReference type="Pfam" id="PF00225">
    <property type="entry name" value="Kinesin"/>
    <property type="match status" value="1"/>
</dbReference>
<feature type="domain" description="Kinesin motor" evidence="6">
    <location>
        <begin position="1"/>
        <end position="58"/>
    </location>
</feature>
<dbReference type="PRINTS" id="PR00380">
    <property type="entry name" value="KINESINHEAVY"/>
</dbReference>
<comment type="similarity">
    <text evidence="5">Belongs to the TRAFAC class myosin-kinesin ATPase superfamily. Kinesin family.</text>
</comment>
<dbReference type="Gene3D" id="3.40.850.10">
    <property type="entry name" value="Kinesin motor domain"/>
    <property type="match status" value="1"/>
</dbReference>
<dbReference type="InterPro" id="IPR036961">
    <property type="entry name" value="Kinesin_motor_dom_sf"/>
</dbReference>
<gene>
    <name evidence="7" type="ORF">DPMN_170946</name>
</gene>
<keyword evidence="2" id="KW-0547">Nucleotide-binding</keyword>
<dbReference type="GO" id="GO:0047496">
    <property type="term" value="P:vesicle transport along microtubule"/>
    <property type="evidence" value="ECO:0007669"/>
    <property type="project" value="TreeGrafter"/>
</dbReference>
<evidence type="ECO:0000256" key="5">
    <source>
        <dbReference type="PROSITE-ProRule" id="PRU00283"/>
    </source>
</evidence>
<reference evidence="7" key="1">
    <citation type="journal article" date="2019" name="bioRxiv">
        <title>The Genome of the Zebra Mussel, Dreissena polymorpha: A Resource for Invasive Species Research.</title>
        <authorList>
            <person name="McCartney M.A."/>
            <person name="Auch B."/>
            <person name="Kono T."/>
            <person name="Mallez S."/>
            <person name="Zhang Y."/>
            <person name="Obille A."/>
            <person name="Becker A."/>
            <person name="Abrahante J.E."/>
            <person name="Garbe J."/>
            <person name="Badalamenti J.P."/>
            <person name="Herman A."/>
            <person name="Mangelson H."/>
            <person name="Liachko I."/>
            <person name="Sullivan S."/>
            <person name="Sone E.D."/>
            <person name="Koren S."/>
            <person name="Silverstein K.A.T."/>
            <person name="Beckman K.B."/>
            <person name="Gohl D.M."/>
        </authorList>
    </citation>
    <scope>NUCLEOTIDE SEQUENCE</scope>
    <source>
        <strain evidence="7">Duluth1</strain>
        <tissue evidence="7">Whole animal</tissue>
    </source>
</reference>
<comment type="subcellular location">
    <subcellularLocation>
        <location evidence="1">Cytoplasm</location>
        <location evidence="1">Cytoskeleton</location>
    </subcellularLocation>
</comment>
<evidence type="ECO:0000313" key="7">
    <source>
        <dbReference type="EMBL" id="KAH3769672.1"/>
    </source>
</evidence>
<dbReference type="InterPro" id="IPR027417">
    <property type="entry name" value="P-loop_NTPase"/>
</dbReference>
<keyword evidence="8" id="KW-1185">Reference proteome</keyword>
<dbReference type="GO" id="GO:0005871">
    <property type="term" value="C:kinesin complex"/>
    <property type="evidence" value="ECO:0007669"/>
    <property type="project" value="TreeGrafter"/>
</dbReference>
<dbReference type="GO" id="GO:0016887">
    <property type="term" value="F:ATP hydrolysis activity"/>
    <property type="evidence" value="ECO:0007669"/>
    <property type="project" value="TreeGrafter"/>
</dbReference>
<accession>A0A9D4IEQ5</accession>
<evidence type="ECO:0000256" key="4">
    <source>
        <dbReference type="ARBA" id="ARBA00023212"/>
    </source>
</evidence>
<dbReference type="GO" id="GO:0003777">
    <property type="term" value="F:microtubule motor activity"/>
    <property type="evidence" value="ECO:0007669"/>
    <property type="project" value="InterPro"/>
</dbReference>
<evidence type="ECO:0000313" key="8">
    <source>
        <dbReference type="Proteomes" id="UP000828390"/>
    </source>
</evidence>
<evidence type="ECO:0000256" key="1">
    <source>
        <dbReference type="ARBA" id="ARBA00004245"/>
    </source>
</evidence>
<evidence type="ECO:0000259" key="6">
    <source>
        <dbReference type="PROSITE" id="PS50067"/>
    </source>
</evidence>
<keyword evidence="4" id="KW-0206">Cytoskeleton</keyword>
<dbReference type="InterPro" id="IPR001752">
    <property type="entry name" value="Kinesin_motor_dom"/>
</dbReference>